<evidence type="ECO:0000259" key="17">
    <source>
        <dbReference type="PROSITE" id="PS50200"/>
    </source>
</evidence>
<dbReference type="FunFam" id="3.40.50.10330:FF:000011">
    <property type="entry name" value="Diacylglycerol kinase"/>
    <property type="match status" value="1"/>
</dbReference>
<dbReference type="Gene3D" id="3.10.20.90">
    <property type="entry name" value="Phosphatidylinositol 3-kinase Catalytic Subunit, Chain A, domain 1"/>
    <property type="match status" value="1"/>
</dbReference>
<evidence type="ECO:0000256" key="10">
    <source>
        <dbReference type="ARBA" id="ARBA00022833"/>
    </source>
</evidence>
<comment type="subcellular location">
    <subcellularLocation>
        <location evidence="2">Membrane</location>
    </subcellularLocation>
</comment>
<dbReference type="Gene3D" id="3.30.60.20">
    <property type="match status" value="2"/>
</dbReference>
<dbReference type="RefSeq" id="XP_016978510.1">
    <property type="nucleotide sequence ID" value="XM_017123021.1"/>
</dbReference>
<evidence type="ECO:0000256" key="12">
    <source>
        <dbReference type="ARBA" id="ARBA00023136"/>
    </source>
</evidence>
<sequence length="1018" mass="113101">MADGGHSFVKKTFHKPTYCHHCSDLLWGLIQQGYICEVCNFIIHERCVSSVVTPCSGIAPCIIKNPVAHCWSEPTHHKRKFCTVCRKRLDETPAVHCLVCEYFAHIECQDFAVPDCTENATYVPGKELLNVKHQHHWREGNLPSTSKCAYCKKTCWSSECLTGYRCEWCGMTTHAGCRVYLPTECNFGILQPIYLPPHSVSIPRTEVPIEAIIGVQVKSKTSLVRDYSCPRSISEEFSSGDTPRFKDEESASKTESGHGPSSSGAGGGGAGGSSAAGASSSAAGGSSGHYRPDSGSGHKSDKSEKDREKKEKEREEKDIEMIKVFDGNNSFRRQQYRVIIVQRTYTLEQLLTTALRAFHITRDPQAFYLTDLYAPAGMEDTPMLDPTPVLNLTHLEGKRPAIYLRFHDRDRGHVRVYPGKLQCSMLEDPYVSVPVDNSTVIKDLIRDALDKFGLQDNQIQDYRCSEVLLDRGVTERILSWNERPWDIMKQLGKDSIRQMELMRFYMQHKQDPHGPNIALFVGNLPTGLSQRNYEQILNKYVTDENKFISIGPIYYEYGSVVLTFEDSMKAVRAFYNLRETIIEDKKLLVLLLPNIEPSMVPSDVRPLLVFVNVKSGGCQGLELISSFRKLLNPYQVFDLDNGGPLPGLYVFRQITNYKILVCGGDGTIGWVLQCLDNVGQDSECSSPPCAIVPLGTGNDLARVLCWGSGYTGGEDPLNLLRDVIEAEEIRLDRWTVVFHPEDKPEEPAMKAPSQTTGGAQNEDNSQIFVMNNYFGIGIDADLCLDFHNAREENPNQFNSRLRNKGYYVKMGLRKIVGRKAVKDLHKELKLEVDGKVVELPPVDGIIILNILSWGSGANPWGPDKDDQFSTPNHYDGMLEVVGVTGVVHLGQIQSGIRTAMRIAQGGHIKIHLNTDMPVQVDGEPWIQSPGDVVVLKSALKATMLKKTKSKRRLTEPHISPAVLSLSVAQQGSGSGSGSVSGSPQSQSQQQLQQQQQQQLAENGEKEASMALPAGFGST</sequence>
<dbReference type="Pfam" id="PF24099">
    <property type="entry name" value="RBD_DGKtheta"/>
    <property type="match status" value="1"/>
</dbReference>
<comment type="catalytic activity">
    <reaction evidence="1 13">
        <text>a 1,2-diacyl-sn-glycerol + ATP = a 1,2-diacyl-sn-glycero-3-phosphate + ADP + H(+)</text>
        <dbReference type="Rhea" id="RHEA:10272"/>
        <dbReference type="ChEBI" id="CHEBI:15378"/>
        <dbReference type="ChEBI" id="CHEBI:17815"/>
        <dbReference type="ChEBI" id="CHEBI:30616"/>
        <dbReference type="ChEBI" id="CHEBI:58608"/>
        <dbReference type="ChEBI" id="CHEBI:456216"/>
        <dbReference type="EC" id="2.7.1.107"/>
    </reaction>
</comment>
<organism evidence="18">
    <name type="scientific">Drosophila rhopaloa</name>
    <name type="common">Fruit fly</name>
    <dbReference type="NCBI Taxonomy" id="1041015"/>
    <lineage>
        <taxon>Eukaryota</taxon>
        <taxon>Metazoa</taxon>
        <taxon>Ecdysozoa</taxon>
        <taxon>Arthropoda</taxon>
        <taxon>Hexapoda</taxon>
        <taxon>Insecta</taxon>
        <taxon>Pterygota</taxon>
        <taxon>Neoptera</taxon>
        <taxon>Endopterygota</taxon>
        <taxon>Diptera</taxon>
        <taxon>Brachycera</taxon>
        <taxon>Muscomorpha</taxon>
        <taxon>Ephydroidea</taxon>
        <taxon>Drosophilidae</taxon>
        <taxon>Drosophila</taxon>
        <taxon>Sophophora</taxon>
    </lineage>
</organism>
<dbReference type="PROSITE" id="PS00479">
    <property type="entry name" value="ZF_DAG_PE_1"/>
    <property type="match status" value="2"/>
</dbReference>
<dbReference type="SUPFAM" id="SSF111331">
    <property type="entry name" value="NAD kinase/diacylglycerol kinase-like"/>
    <property type="match status" value="1"/>
</dbReference>
<feature type="domain" description="Phorbol-ester/DAG-type" evidence="15">
    <location>
        <begin position="5"/>
        <end position="55"/>
    </location>
</feature>
<dbReference type="InterPro" id="IPR000756">
    <property type="entry name" value="Diacylglycerol_kin_accessory"/>
</dbReference>
<dbReference type="OrthoDB" id="242257at2759"/>
<dbReference type="PRINTS" id="PR00008">
    <property type="entry name" value="DAGPEDOMAIN"/>
</dbReference>
<proteinExistence type="inferred from homology"/>
<feature type="compositionally biased region" description="Low complexity" evidence="14">
    <location>
        <begin position="979"/>
        <end position="1000"/>
    </location>
</feature>
<feature type="region of interest" description="Disordered" evidence="14">
    <location>
        <begin position="967"/>
        <end position="1018"/>
    </location>
</feature>
<dbReference type="InterPro" id="IPR029071">
    <property type="entry name" value="Ubiquitin-like_domsf"/>
</dbReference>
<evidence type="ECO:0000256" key="7">
    <source>
        <dbReference type="ARBA" id="ARBA00022741"/>
    </source>
</evidence>
<feature type="compositionally biased region" description="Gly residues" evidence="14">
    <location>
        <begin position="264"/>
        <end position="274"/>
    </location>
</feature>
<evidence type="ECO:0000259" key="16">
    <source>
        <dbReference type="PROSITE" id="PS50146"/>
    </source>
</evidence>
<evidence type="ECO:0000313" key="18">
    <source>
        <dbReference type="RefSeq" id="XP_016978510.1"/>
    </source>
</evidence>
<feature type="domain" description="Phorbol-ester/DAG-type" evidence="15">
    <location>
        <begin position="134"/>
        <end position="185"/>
    </location>
</feature>
<comment type="similarity">
    <text evidence="3 13">Belongs to the eukaryotic diacylglycerol kinase family.</text>
</comment>
<evidence type="ECO:0000256" key="6">
    <source>
        <dbReference type="ARBA" id="ARBA00022737"/>
    </source>
</evidence>
<evidence type="ECO:0000256" key="8">
    <source>
        <dbReference type="ARBA" id="ARBA00022771"/>
    </source>
</evidence>
<dbReference type="CDD" id="cd20854">
    <property type="entry name" value="C1_DGKtheta_typeV_rpt3"/>
    <property type="match status" value="1"/>
</dbReference>
<keyword evidence="7 13" id="KW-0547">Nucleotide-binding</keyword>
<dbReference type="GO" id="GO:0008270">
    <property type="term" value="F:zinc ion binding"/>
    <property type="evidence" value="ECO:0007669"/>
    <property type="project" value="UniProtKB-KW"/>
</dbReference>
<keyword evidence="4 13" id="KW-0808">Transferase</keyword>
<feature type="region of interest" description="Disordered" evidence="14">
    <location>
        <begin position="234"/>
        <end position="315"/>
    </location>
</feature>
<dbReference type="InterPro" id="IPR002219">
    <property type="entry name" value="PKC_DAG/PE"/>
</dbReference>
<dbReference type="EC" id="2.7.1.107" evidence="13"/>
<feature type="region of interest" description="Disordered" evidence="14">
    <location>
        <begin position="742"/>
        <end position="762"/>
    </location>
</feature>
<dbReference type="SMART" id="SM00109">
    <property type="entry name" value="C1"/>
    <property type="match status" value="3"/>
</dbReference>
<keyword evidence="10" id="KW-0862">Zinc</keyword>
<feature type="compositionally biased region" description="Polar residues" evidence="14">
    <location>
        <begin position="752"/>
        <end position="762"/>
    </location>
</feature>
<dbReference type="SMART" id="SM00045">
    <property type="entry name" value="DAGKa"/>
    <property type="match status" value="1"/>
</dbReference>
<evidence type="ECO:0000259" key="15">
    <source>
        <dbReference type="PROSITE" id="PS50081"/>
    </source>
</evidence>
<gene>
    <name evidence="18" type="primary">LOC108044136</name>
</gene>
<dbReference type="AlphaFoldDB" id="A0A6P4EJX2"/>
<dbReference type="FunFam" id="3.30.60.20:FF:000058">
    <property type="entry name" value="Diacylglycerol kinase"/>
    <property type="match status" value="1"/>
</dbReference>
<dbReference type="CDD" id="cd20804">
    <property type="entry name" value="C1_DGKtheta_typeV_rpt2"/>
    <property type="match status" value="1"/>
</dbReference>
<dbReference type="PANTHER" id="PTHR11255">
    <property type="entry name" value="DIACYLGLYCEROL KINASE"/>
    <property type="match status" value="1"/>
</dbReference>
<dbReference type="GO" id="GO:0007200">
    <property type="term" value="P:phospholipase C-activating G protein-coupled receptor signaling pathway"/>
    <property type="evidence" value="ECO:0007669"/>
    <property type="project" value="InterPro"/>
</dbReference>
<dbReference type="PROSITE" id="PS50200">
    <property type="entry name" value="RA"/>
    <property type="match status" value="1"/>
</dbReference>
<dbReference type="InterPro" id="IPR020454">
    <property type="entry name" value="DAG/PE-bd"/>
</dbReference>
<dbReference type="InterPro" id="IPR016064">
    <property type="entry name" value="NAD/diacylglycerol_kinase_sf"/>
</dbReference>
<evidence type="ECO:0000256" key="1">
    <source>
        <dbReference type="ARBA" id="ARBA00001383"/>
    </source>
</evidence>
<dbReference type="FunFam" id="3.10.20.90:FF:000200">
    <property type="entry name" value="Diacylglycerol kinase"/>
    <property type="match status" value="1"/>
</dbReference>
<dbReference type="InterPro" id="IPR046349">
    <property type="entry name" value="C1-like_sf"/>
</dbReference>
<dbReference type="PANTHER" id="PTHR11255:SF54">
    <property type="entry name" value="DIACYLGLYCEROL KINASE THETA"/>
    <property type="match status" value="1"/>
</dbReference>
<keyword evidence="11 13" id="KW-0067">ATP-binding</keyword>
<dbReference type="Gene3D" id="3.40.50.10330">
    <property type="entry name" value="Probable inorganic polyphosphate/atp-NAD kinase, domain 1"/>
    <property type="match status" value="1"/>
</dbReference>
<dbReference type="GO" id="GO:0004143">
    <property type="term" value="F:ATP-dependent diacylglycerol kinase activity"/>
    <property type="evidence" value="ECO:0007669"/>
    <property type="project" value="UniProtKB-EC"/>
</dbReference>
<feature type="compositionally biased region" description="Low complexity" evidence="14">
    <location>
        <begin position="275"/>
        <end position="284"/>
    </location>
</feature>
<dbReference type="SUPFAM" id="SSF57889">
    <property type="entry name" value="Cysteine-rich domain"/>
    <property type="match status" value="3"/>
</dbReference>
<dbReference type="SMART" id="SM00046">
    <property type="entry name" value="DAGKc"/>
    <property type="match status" value="1"/>
</dbReference>
<dbReference type="FunFam" id="2.60.200.40:FF:000004">
    <property type="entry name" value="Diacylglycerol kinase"/>
    <property type="match status" value="1"/>
</dbReference>
<keyword evidence="5" id="KW-0479">Metal-binding</keyword>
<dbReference type="GO" id="GO:0003676">
    <property type="term" value="F:nucleic acid binding"/>
    <property type="evidence" value="ECO:0007669"/>
    <property type="project" value="InterPro"/>
</dbReference>
<accession>A0A6P4EJX2</accession>
<dbReference type="FunFam" id="3.30.60.20:FF:000002">
    <property type="entry name" value="Diacylglycerol kinase"/>
    <property type="match status" value="1"/>
</dbReference>
<dbReference type="InterPro" id="IPR017438">
    <property type="entry name" value="ATP-NAD_kinase_N"/>
</dbReference>
<keyword evidence="12" id="KW-0472">Membrane</keyword>
<dbReference type="InterPro" id="IPR001206">
    <property type="entry name" value="Diacylglycerol_kinase_cat_dom"/>
</dbReference>
<dbReference type="Gene3D" id="2.60.200.40">
    <property type="match status" value="1"/>
</dbReference>
<dbReference type="SUPFAM" id="SSF54236">
    <property type="entry name" value="Ubiquitin-like"/>
    <property type="match status" value="2"/>
</dbReference>
<keyword evidence="6" id="KW-0677">Repeat</keyword>
<dbReference type="Pfam" id="PF00788">
    <property type="entry name" value="RA"/>
    <property type="match status" value="2"/>
</dbReference>
<evidence type="ECO:0000256" key="14">
    <source>
        <dbReference type="SAM" id="MobiDB-lite"/>
    </source>
</evidence>
<feature type="domain" description="Phorbol-ester/DAG-type" evidence="15">
    <location>
        <begin position="68"/>
        <end position="116"/>
    </location>
</feature>
<evidence type="ECO:0000256" key="4">
    <source>
        <dbReference type="ARBA" id="ARBA00022679"/>
    </source>
</evidence>
<feature type="domain" description="DAGKc" evidence="16">
    <location>
        <begin position="602"/>
        <end position="740"/>
    </location>
</feature>
<evidence type="ECO:0000256" key="2">
    <source>
        <dbReference type="ARBA" id="ARBA00004370"/>
    </source>
</evidence>
<name>A0A6P4EJX2_DRORH</name>
<protein>
    <recommendedName>
        <fullName evidence="13">Diacylglycerol kinase</fullName>
        <shortName evidence="13">DAG kinase</shortName>
        <ecNumber evidence="13">2.7.1.107</ecNumber>
    </recommendedName>
</protein>
<evidence type="ECO:0000256" key="9">
    <source>
        <dbReference type="ARBA" id="ARBA00022777"/>
    </source>
</evidence>
<evidence type="ECO:0000256" key="3">
    <source>
        <dbReference type="ARBA" id="ARBA00009280"/>
    </source>
</evidence>
<reference evidence="18" key="1">
    <citation type="submission" date="2025-08" db="UniProtKB">
        <authorList>
            <consortium name="RefSeq"/>
        </authorList>
    </citation>
    <scope>IDENTIFICATION</scope>
</reference>
<dbReference type="GO" id="GO:0016020">
    <property type="term" value="C:membrane"/>
    <property type="evidence" value="ECO:0007669"/>
    <property type="project" value="UniProtKB-SubCell"/>
</dbReference>
<dbReference type="PROSITE" id="PS50146">
    <property type="entry name" value="DAGK"/>
    <property type="match status" value="1"/>
</dbReference>
<evidence type="ECO:0000256" key="13">
    <source>
        <dbReference type="RuleBase" id="RU361128"/>
    </source>
</evidence>
<dbReference type="Pfam" id="PF00130">
    <property type="entry name" value="C1_1"/>
    <property type="match status" value="2"/>
</dbReference>
<feature type="domain" description="Ras-associating" evidence="17">
    <location>
        <begin position="410"/>
        <end position="511"/>
    </location>
</feature>
<evidence type="ECO:0000256" key="11">
    <source>
        <dbReference type="ARBA" id="ARBA00022840"/>
    </source>
</evidence>
<evidence type="ECO:0000256" key="5">
    <source>
        <dbReference type="ARBA" id="ARBA00022723"/>
    </source>
</evidence>
<dbReference type="PROSITE" id="PS50081">
    <property type="entry name" value="ZF_DAG_PE_2"/>
    <property type="match status" value="3"/>
</dbReference>
<feature type="compositionally biased region" description="Basic and acidic residues" evidence="14">
    <location>
        <begin position="243"/>
        <end position="256"/>
    </location>
</feature>
<dbReference type="CDD" id="cd20803">
    <property type="entry name" value="C1_DGKtheta_typeV_rpt1"/>
    <property type="match status" value="1"/>
</dbReference>
<dbReference type="SUPFAM" id="SSF54928">
    <property type="entry name" value="RNA-binding domain, RBD"/>
    <property type="match status" value="1"/>
</dbReference>
<dbReference type="InterPro" id="IPR056392">
    <property type="entry name" value="DGKtheta_RBD"/>
</dbReference>
<dbReference type="CDD" id="cd01783">
    <property type="entry name" value="RA2_DAGK-theta"/>
    <property type="match status" value="1"/>
</dbReference>
<dbReference type="CDD" id="cd17111">
    <property type="entry name" value="RA1_DAGK-theta"/>
    <property type="match status" value="1"/>
</dbReference>
<dbReference type="SMART" id="SM00314">
    <property type="entry name" value="RA"/>
    <property type="match status" value="2"/>
</dbReference>
<dbReference type="InterPro" id="IPR037607">
    <property type="entry name" value="DGK"/>
</dbReference>
<dbReference type="Pfam" id="PF00781">
    <property type="entry name" value="DAGK_cat"/>
    <property type="match status" value="1"/>
</dbReference>
<keyword evidence="9 13" id="KW-0418">Kinase</keyword>
<dbReference type="InterPro" id="IPR000159">
    <property type="entry name" value="RA_dom"/>
</dbReference>
<dbReference type="InterPro" id="IPR035979">
    <property type="entry name" value="RBD_domain_sf"/>
</dbReference>
<dbReference type="GO" id="GO:0005524">
    <property type="term" value="F:ATP binding"/>
    <property type="evidence" value="ECO:0007669"/>
    <property type="project" value="UniProtKB-KW"/>
</dbReference>
<feature type="compositionally biased region" description="Basic and acidic residues" evidence="14">
    <location>
        <begin position="290"/>
        <end position="315"/>
    </location>
</feature>
<dbReference type="Pfam" id="PF00609">
    <property type="entry name" value="DAGK_acc"/>
    <property type="match status" value="1"/>
</dbReference>
<keyword evidence="8" id="KW-0863">Zinc-finger</keyword>